<dbReference type="EMBL" id="JAAIUW010000009">
    <property type="protein sequence ID" value="KAF7816236.1"/>
    <property type="molecule type" value="Genomic_DNA"/>
</dbReference>
<sequence>MRIGGGGGDGVHLWRCRRLLHLCDTKYPSPNMGLFDNMSILWADKSGNEWLITVFSVALAFFCWACPLFEDPSASVVLSPF</sequence>
<name>A0A834T731_9FABA</name>
<dbReference type="AlphaFoldDB" id="A0A834T731"/>
<comment type="caution">
    <text evidence="1">The sequence shown here is derived from an EMBL/GenBank/DDBJ whole genome shotgun (WGS) entry which is preliminary data.</text>
</comment>
<dbReference type="Proteomes" id="UP000634136">
    <property type="component" value="Unassembled WGS sequence"/>
</dbReference>
<evidence type="ECO:0000313" key="1">
    <source>
        <dbReference type="EMBL" id="KAF7816236.1"/>
    </source>
</evidence>
<reference evidence="1" key="1">
    <citation type="submission" date="2020-09" db="EMBL/GenBank/DDBJ databases">
        <title>Genome-Enabled Discovery of Anthraquinone Biosynthesis in Senna tora.</title>
        <authorList>
            <person name="Kang S.-H."/>
            <person name="Pandey R.P."/>
            <person name="Lee C.-M."/>
            <person name="Sim J.-S."/>
            <person name="Jeong J.-T."/>
            <person name="Choi B.-S."/>
            <person name="Jung M."/>
            <person name="Ginzburg D."/>
            <person name="Zhao K."/>
            <person name="Won S.Y."/>
            <person name="Oh T.-J."/>
            <person name="Yu Y."/>
            <person name="Kim N.-H."/>
            <person name="Lee O.R."/>
            <person name="Lee T.-H."/>
            <person name="Bashyal P."/>
            <person name="Kim T.-S."/>
            <person name="Lee W.-H."/>
            <person name="Kawkins C."/>
            <person name="Kim C.-K."/>
            <person name="Kim J.S."/>
            <person name="Ahn B.O."/>
            <person name="Rhee S.Y."/>
            <person name="Sohng J.K."/>
        </authorList>
    </citation>
    <scope>NUCLEOTIDE SEQUENCE</scope>
    <source>
        <tissue evidence="1">Leaf</tissue>
    </source>
</reference>
<protein>
    <submittedName>
        <fullName evidence="1">Uncharacterized protein</fullName>
    </submittedName>
</protein>
<accession>A0A834T731</accession>
<gene>
    <name evidence="1" type="ORF">G2W53_030205</name>
</gene>
<evidence type="ECO:0000313" key="2">
    <source>
        <dbReference type="Proteomes" id="UP000634136"/>
    </source>
</evidence>
<proteinExistence type="predicted"/>
<organism evidence="1 2">
    <name type="scientific">Senna tora</name>
    <dbReference type="NCBI Taxonomy" id="362788"/>
    <lineage>
        <taxon>Eukaryota</taxon>
        <taxon>Viridiplantae</taxon>
        <taxon>Streptophyta</taxon>
        <taxon>Embryophyta</taxon>
        <taxon>Tracheophyta</taxon>
        <taxon>Spermatophyta</taxon>
        <taxon>Magnoliopsida</taxon>
        <taxon>eudicotyledons</taxon>
        <taxon>Gunneridae</taxon>
        <taxon>Pentapetalae</taxon>
        <taxon>rosids</taxon>
        <taxon>fabids</taxon>
        <taxon>Fabales</taxon>
        <taxon>Fabaceae</taxon>
        <taxon>Caesalpinioideae</taxon>
        <taxon>Cassia clade</taxon>
        <taxon>Senna</taxon>
    </lineage>
</organism>
<keyword evidence="2" id="KW-1185">Reference proteome</keyword>